<organism evidence="2 3">
    <name type="scientific">Rhodococcus daqingensis</name>
    <dbReference type="NCBI Taxonomy" id="2479363"/>
    <lineage>
        <taxon>Bacteria</taxon>
        <taxon>Bacillati</taxon>
        <taxon>Actinomycetota</taxon>
        <taxon>Actinomycetes</taxon>
        <taxon>Mycobacteriales</taxon>
        <taxon>Nocardiaceae</taxon>
        <taxon>Rhodococcus</taxon>
    </lineage>
</organism>
<dbReference type="RefSeq" id="WP_378401997.1">
    <property type="nucleotide sequence ID" value="NZ_JBHTCS010000009.1"/>
</dbReference>
<dbReference type="InterPro" id="IPR014748">
    <property type="entry name" value="Enoyl-CoA_hydra_C"/>
</dbReference>
<dbReference type="CDD" id="cd06558">
    <property type="entry name" value="crotonase-like"/>
    <property type="match status" value="1"/>
</dbReference>
<comment type="similarity">
    <text evidence="1">Belongs to the enoyl-CoA hydratase/isomerase family.</text>
</comment>
<dbReference type="Pfam" id="PF00378">
    <property type="entry name" value="ECH_1"/>
    <property type="match status" value="1"/>
</dbReference>
<gene>
    <name evidence="2" type="ORF">ACFQS9_04470</name>
</gene>
<dbReference type="Gene3D" id="1.10.12.10">
    <property type="entry name" value="Lyase 2-enoyl-coa Hydratase, Chain A, domain 2"/>
    <property type="match status" value="1"/>
</dbReference>
<name>A0ABW2RTQ5_9NOCA</name>
<dbReference type="PANTHER" id="PTHR43459">
    <property type="entry name" value="ENOYL-COA HYDRATASE"/>
    <property type="match status" value="1"/>
</dbReference>
<sequence length="263" mass="27411">MKNTEPTDTATLVDGVLQLPISTAAAGTSMDFTLIDEATEALRDYGAEIGAILLTGTGANFCAGGNVRHFAAADDRGAYLHEKATALHDFVEALTAAPTPVVAAVQGWAAGAGMSLVCASDIAIGGPSTTLRPAYPGIGLSPDGGITWSLPRIVGARRAREILLSDTVIGADEAVRLGLLSRIVGDDEIHTEALRVARSFVEGPRVTYTTIRQLLAQSPDTTLKQQLDTERDGIAIAANSKTGREGVDAFVAKRKPDFAGVNQ</sequence>
<dbReference type="PANTHER" id="PTHR43459:SF1">
    <property type="entry name" value="EG:BACN32G11.4 PROTEIN"/>
    <property type="match status" value="1"/>
</dbReference>
<accession>A0ABW2RTQ5</accession>
<dbReference type="EMBL" id="JBHTCS010000009">
    <property type="protein sequence ID" value="MFC7447142.1"/>
    <property type="molecule type" value="Genomic_DNA"/>
</dbReference>
<dbReference type="Gene3D" id="3.90.226.10">
    <property type="entry name" value="2-enoyl-CoA Hydratase, Chain A, domain 1"/>
    <property type="match status" value="1"/>
</dbReference>
<keyword evidence="3" id="KW-1185">Reference proteome</keyword>
<dbReference type="Proteomes" id="UP001596484">
    <property type="component" value="Unassembled WGS sequence"/>
</dbReference>
<dbReference type="InterPro" id="IPR029045">
    <property type="entry name" value="ClpP/crotonase-like_dom_sf"/>
</dbReference>
<dbReference type="SUPFAM" id="SSF52096">
    <property type="entry name" value="ClpP/crotonase"/>
    <property type="match status" value="1"/>
</dbReference>
<comment type="caution">
    <text evidence="2">The sequence shown here is derived from an EMBL/GenBank/DDBJ whole genome shotgun (WGS) entry which is preliminary data.</text>
</comment>
<dbReference type="InterPro" id="IPR001753">
    <property type="entry name" value="Enoyl-CoA_hydra/iso"/>
</dbReference>
<proteinExistence type="inferred from homology"/>
<evidence type="ECO:0000313" key="2">
    <source>
        <dbReference type="EMBL" id="MFC7447142.1"/>
    </source>
</evidence>
<protein>
    <submittedName>
        <fullName evidence="2">Enoyl-CoA hydratase/isomerase family protein</fullName>
    </submittedName>
</protein>
<evidence type="ECO:0000313" key="3">
    <source>
        <dbReference type="Proteomes" id="UP001596484"/>
    </source>
</evidence>
<reference evidence="3" key="1">
    <citation type="journal article" date="2019" name="Int. J. Syst. Evol. Microbiol.">
        <title>The Global Catalogue of Microorganisms (GCM) 10K type strain sequencing project: providing services to taxonomists for standard genome sequencing and annotation.</title>
        <authorList>
            <consortium name="The Broad Institute Genomics Platform"/>
            <consortium name="The Broad Institute Genome Sequencing Center for Infectious Disease"/>
            <person name="Wu L."/>
            <person name="Ma J."/>
        </authorList>
    </citation>
    <scope>NUCLEOTIDE SEQUENCE [LARGE SCALE GENOMIC DNA]</scope>
    <source>
        <strain evidence="3">ICMP 19430</strain>
    </source>
</reference>
<evidence type="ECO:0000256" key="1">
    <source>
        <dbReference type="ARBA" id="ARBA00005254"/>
    </source>
</evidence>